<dbReference type="InterPro" id="IPR019362">
    <property type="entry name" value="MMADHC"/>
</dbReference>
<gene>
    <name evidence="1" type="ORF">WJX73_003630</name>
</gene>
<organism evidence="1 2">
    <name type="scientific">Symbiochloris irregularis</name>
    <dbReference type="NCBI Taxonomy" id="706552"/>
    <lineage>
        <taxon>Eukaryota</taxon>
        <taxon>Viridiplantae</taxon>
        <taxon>Chlorophyta</taxon>
        <taxon>core chlorophytes</taxon>
        <taxon>Trebouxiophyceae</taxon>
        <taxon>Trebouxiales</taxon>
        <taxon>Trebouxiaceae</taxon>
        <taxon>Symbiochloris</taxon>
    </lineage>
</organism>
<dbReference type="GO" id="GO:0009235">
    <property type="term" value="P:cobalamin metabolic process"/>
    <property type="evidence" value="ECO:0007669"/>
    <property type="project" value="InterPro"/>
</dbReference>
<dbReference type="Pfam" id="PF10229">
    <property type="entry name" value="MMADHC"/>
    <property type="match status" value="1"/>
</dbReference>
<dbReference type="PANTHER" id="PTHR13192:SF3">
    <property type="entry name" value="COBALAMIN TRAFFICKING PROTEIN CBLD"/>
    <property type="match status" value="1"/>
</dbReference>
<evidence type="ECO:0000313" key="1">
    <source>
        <dbReference type="EMBL" id="KAK9802671.1"/>
    </source>
</evidence>
<proteinExistence type="predicted"/>
<reference evidence="1 2" key="1">
    <citation type="journal article" date="2024" name="Nat. Commun.">
        <title>Phylogenomics reveals the evolutionary origins of lichenization in chlorophyte algae.</title>
        <authorList>
            <person name="Puginier C."/>
            <person name="Libourel C."/>
            <person name="Otte J."/>
            <person name="Skaloud P."/>
            <person name="Haon M."/>
            <person name="Grisel S."/>
            <person name="Petersen M."/>
            <person name="Berrin J.G."/>
            <person name="Delaux P.M."/>
            <person name="Dal Grande F."/>
            <person name="Keller J."/>
        </authorList>
    </citation>
    <scope>NUCLEOTIDE SEQUENCE [LARGE SCALE GENOMIC DNA]</scope>
    <source>
        <strain evidence="1 2">SAG 2036</strain>
    </source>
</reference>
<dbReference type="AlphaFoldDB" id="A0AAW1NYQ5"/>
<sequence length="159" mass="17706">MSVGFEFSIHECPARLNSEVAAVYPSTPTDDMLIVPTFQRSTLDLVRMGEAIEAEKDRLLERFVKFAVDVCEQLAQQGYWADYIDPCSGLPMVHRSNTVYSEVEAASTLLKFQTANAGGCKVLLHPRWKTFVYPATMMAKCPRPALQEAIENAVALFNA</sequence>
<evidence type="ECO:0000313" key="2">
    <source>
        <dbReference type="Proteomes" id="UP001465755"/>
    </source>
</evidence>
<dbReference type="EMBL" id="JALJOQ010000069">
    <property type="protein sequence ID" value="KAK9802671.1"/>
    <property type="molecule type" value="Genomic_DNA"/>
</dbReference>
<dbReference type="PANTHER" id="PTHR13192">
    <property type="entry name" value="MY011 PROTEIN"/>
    <property type="match status" value="1"/>
</dbReference>
<comment type="caution">
    <text evidence="1">The sequence shown here is derived from an EMBL/GenBank/DDBJ whole genome shotgun (WGS) entry which is preliminary data.</text>
</comment>
<accession>A0AAW1NYQ5</accession>
<evidence type="ECO:0008006" key="3">
    <source>
        <dbReference type="Google" id="ProtNLM"/>
    </source>
</evidence>
<dbReference type="Proteomes" id="UP001465755">
    <property type="component" value="Unassembled WGS sequence"/>
</dbReference>
<keyword evidence="2" id="KW-1185">Reference proteome</keyword>
<name>A0AAW1NYQ5_9CHLO</name>
<protein>
    <recommendedName>
        <fullName evidence="3">Methylmalonic aciduria and homocystinuria type D protein</fullName>
    </recommendedName>
</protein>